<evidence type="ECO:0000256" key="7">
    <source>
        <dbReference type="ARBA" id="ARBA00025127"/>
    </source>
</evidence>
<evidence type="ECO:0000256" key="3">
    <source>
        <dbReference type="ARBA" id="ARBA00011206"/>
    </source>
</evidence>
<comment type="similarity">
    <text evidence="2 8">Belongs to the RNA polymerase beta chain family.</text>
</comment>
<evidence type="ECO:0000259" key="10">
    <source>
        <dbReference type="Pfam" id="PF05645"/>
    </source>
</evidence>
<evidence type="ECO:0000259" key="12">
    <source>
        <dbReference type="Pfam" id="PF22536"/>
    </source>
</evidence>
<sequence length="653" mass="73225">MSKNVTELCTLLVEKEFGELAADVFATVAHVGRQHLAGLIRASTLTSKLFKHGLATLLQFQLVLQSELEEIAFYEVSWEHAHNLGRLGKIARLVEGRYGQEAGEIVTTLLNSGHAKVSDLAAAYGKIHKKADVSSTLPNGTTIKHEGVNGQMTSAKKAISGDASNDDSAGNGGEVGSVENSNGVTTNGSAIVQDKPETYVESDAEMHAILHRLLKAGWIVPVDQRDFWPLSDQRLDAEAWVLDHRFEKGKPPKGPKQVQALHRHLKERMRQLRDQGLDFSTSSIQTGSKRPATSSALPPAKRARTNGVNGASYSKAGFAADDGVLLDGDLVVRVSPEKVSVAMRTEQLVRLANRFIGETTSKVYRAFLQLLEEQLPRCYDPYKFVDPDPDPDKIVVVIDAKASVVRVAEVLDKSVDLYDGLAENPEFVNGNTKDGSDTLVNRGKLVERHIKMLSEDPRHLASWASSRGISEWYVEFPRLSKYLIQNQIEETVQSRFERLGMRLLRLLHNKGKLDEKQVASLGMCRPKEIRPILSQMQAAGFLDLQEIPKDNSRHPSRTIFLWFYDQDRVRRLLLEDAYKAMARILQRIEMERLAKLEHIEKAERTDVKGNEDKYLSKLDKQKLREWSQTELKLLVQLERVDDLIGIFNDFRGP</sequence>
<evidence type="ECO:0000256" key="2">
    <source>
        <dbReference type="ARBA" id="ARBA00006835"/>
    </source>
</evidence>
<protein>
    <recommendedName>
        <fullName evidence="8">DNA-directed RNA polymerase III subunit RPC3</fullName>
        <shortName evidence="8">RNA polymerase III subunit C3</shortName>
    </recommendedName>
</protein>
<feature type="domain" description="DNA-directed RNA polymerase III subunit RPC3 winged-helix" evidence="12">
    <location>
        <begin position="488"/>
        <end position="563"/>
    </location>
</feature>
<keyword evidence="5 8" id="KW-0804">Transcription</keyword>
<dbReference type="PANTHER" id="PTHR12949">
    <property type="entry name" value="RNA POLYMERASE III DNA DIRECTED -RELATED"/>
    <property type="match status" value="1"/>
</dbReference>
<keyword evidence="14" id="KW-1185">Reference proteome</keyword>
<organism evidence="13 14">
    <name type="scientific">Lophium mytilinum</name>
    <dbReference type="NCBI Taxonomy" id="390894"/>
    <lineage>
        <taxon>Eukaryota</taxon>
        <taxon>Fungi</taxon>
        <taxon>Dikarya</taxon>
        <taxon>Ascomycota</taxon>
        <taxon>Pezizomycotina</taxon>
        <taxon>Dothideomycetes</taxon>
        <taxon>Pleosporomycetidae</taxon>
        <taxon>Mytilinidiales</taxon>
        <taxon>Mytilinidiaceae</taxon>
        <taxon>Lophium</taxon>
    </lineage>
</organism>
<evidence type="ECO:0000256" key="9">
    <source>
        <dbReference type="SAM" id="MobiDB-lite"/>
    </source>
</evidence>
<evidence type="ECO:0000256" key="5">
    <source>
        <dbReference type="ARBA" id="ARBA00023163"/>
    </source>
</evidence>
<dbReference type="InterPro" id="IPR039748">
    <property type="entry name" value="RPC3"/>
</dbReference>
<feature type="compositionally biased region" description="Polar residues" evidence="9">
    <location>
        <begin position="279"/>
        <end position="296"/>
    </location>
</feature>
<dbReference type="Pfam" id="PF22536">
    <property type="entry name" value="WHD_POLR3C"/>
    <property type="match status" value="1"/>
</dbReference>
<feature type="region of interest" description="Disordered" evidence="9">
    <location>
        <begin position="142"/>
        <end position="190"/>
    </location>
</feature>
<evidence type="ECO:0000313" key="13">
    <source>
        <dbReference type="EMBL" id="KAF2491356.1"/>
    </source>
</evidence>
<keyword evidence="6 8" id="KW-0539">Nucleus</keyword>
<reference evidence="13" key="1">
    <citation type="journal article" date="2020" name="Stud. Mycol.">
        <title>101 Dothideomycetes genomes: a test case for predicting lifestyles and emergence of pathogens.</title>
        <authorList>
            <person name="Haridas S."/>
            <person name="Albert R."/>
            <person name="Binder M."/>
            <person name="Bloem J."/>
            <person name="Labutti K."/>
            <person name="Salamov A."/>
            <person name="Andreopoulos B."/>
            <person name="Baker S."/>
            <person name="Barry K."/>
            <person name="Bills G."/>
            <person name="Bluhm B."/>
            <person name="Cannon C."/>
            <person name="Castanera R."/>
            <person name="Culley D."/>
            <person name="Daum C."/>
            <person name="Ezra D."/>
            <person name="Gonzalez J."/>
            <person name="Henrissat B."/>
            <person name="Kuo A."/>
            <person name="Liang C."/>
            <person name="Lipzen A."/>
            <person name="Lutzoni F."/>
            <person name="Magnuson J."/>
            <person name="Mondo S."/>
            <person name="Nolan M."/>
            <person name="Ohm R."/>
            <person name="Pangilinan J."/>
            <person name="Park H.-J."/>
            <person name="Ramirez L."/>
            <person name="Alfaro M."/>
            <person name="Sun H."/>
            <person name="Tritt A."/>
            <person name="Yoshinaga Y."/>
            <person name="Zwiers L.-H."/>
            <person name="Turgeon B."/>
            <person name="Goodwin S."/>
            <person name="Spatafora J."/>
            <person name="Crous P."/>
            <person name="Grigoriev I."/>
        </authorList>
    </citation>
    <scope>NUCLEOTIDE SEQUENCE</scope>
    <source>
        <strain evidence="13">CBS 269.34</strain>
    </source>
</reference>
<evidence type="ECO:0000256" key="4">
    <source>
        <dbReference type="ARBA" id="ARBA00022478"/>
    </source>
</evidence>
<feature type="region of interest" description="Disordered" evidence="9">
    <location>
        <begin position="279"/>
        <end position="308"/>
    </location>
</feature>
<feature type="compositionally biased region" description="Polar residues" evidence="9">
    <location>
        <begin position="178"/>
        <end position="190"/>
    </location>
</feature>
<evidence type="ECO:0000256" key="1">
    <source>
        <dbReference type="ARBA" id="ARBA00004123"/>
    </source>
</evidence>
<dbReference type="GO" id="GO:0003697">
    <property type="term" value="F:single-stranded DNA binding"/>
    <property type="evidence" value="ECO:0007669"/>
    <property type="project" value="UniProtKB-UniRule"/>
</dbReference>
<comment type="subcellular location">
    <subcellularLocation>
        <location evidence="1 8">Nucleus</location>
    </subcellularLocation>
</comment>
<feature type="domain" description="RNA polymerase III Rpc82 C -terminal" evidence="10">
    <location>
        <begin position="209"/>
        <end position="483"/>
    </location>
</feature>
<keyword evidence="4 8" id="KW-0240">DNA-directed RNA polymerase</keyword>
<dbReference type="InterPro" id="IPR055207">
    <property type="entry name" value="POLR3C_WHD"/>
</dbReference>
<evidence type="ECO:0000259" key="11">
    <source>
        <dbReference type="Pfam" id="PF08221"/>
    </source>
</evidence>
<feature type="domain" description="RNA polymerase III subunit RPC82-related helix-turn-helix" evidence="11">
    <location>
        <begin position="7"/>
        <end position="64"/>
    </location>
</feature>
<comment type="subunit">
    <text evidence="3 8">Component of the RNA polymerase III (Pol III) complex consisting of 17 subunits.</text>
</comment>
<dbReference type="GO" id="GO:0005666">
    <property type="term" value="C:RNA polymerase III complex"/>
    <property type="evidence" value="ECO:0007669"/>
    <property type="project" value="UniProtKB-UniRule"/>
</dbReference>
<evidence type="ECO:0000313" key="14">
    <source>
        <dbReference type="Proteomes" id="UP000799750"/>
    </source>
</evidence>
<dbReference type="Pfam" id="PF05645">
    <property type="entry name" value="RNA_pol_Rpc82"/>
    <property type="match status" value="1"/>
</dbReference>
<proteinExistence type="inferred from homology"/>
<dbReference type="Gene3D" id="1.10.10.10">
    <property type="entry name" value="Winged helix-like DNA-binding domain superfamily/Winged helix DNA-binding domain"/>
    <property type="match status" value="2"/>
</dbReference>
<comment type="function">
    <text evidence="7 8">DNA-dependent RNA polymerase catalyzes the transcription of DNA into RNA using the four ribonucleoside triphosphates as substrates. Specific core component of RNA polymerase III which synthesizes small RNAs, such as 5S rRNA and tRNAs.</text>
</comment>
<name>A0A6A6QH51_9PEZI</name>
<gene>
    <name evidence="13" type="ORF">BU16DRAFT_565062</name>
</gene>
<evidence type="ECO:0000256" key="8">
    <source>
        <dbReference type="RuleBase" id="RU367076"/>
    </source>
</evidence>
<dbReference type="EMBL" id="MU004195">
    <property type="protein sequence ID" value="KAF2491356.1"/>
    <property type="molecule type" value="Genomic_DNA"/>
</dbReference>
<dbReference type="AlphaFoldDB" id="A0A6A6QH51"/>
<dbReference type="InterPro" id="IPR008806">
    <property type="entry name" value="RNA_pol_III_Rpc82_C"/>
</dbReference>
<dbReference type="OrthoDB" id="272392at2759"/>
<dbReference type="InterPro" id="IPR036388">
    <property type="entry name" value="WH-like_DNA-bd_sf"/>
</dbReference>
<dbReference type="InterPro" id="IPR013197">
    <property type="entry name" value="RNA_pol_III_RPC82-rel_HTH"/>
</dbReference>
<dbReference type="GO" id="GO:0006351">
    <property type="term" value="P:DNA-templated transcription"/>
    <property type="evidence" value="ECO:0007669"/>
    <property type="project" value="InterPro"/>
</dbReference>
<accession>A0A6A6QH51</accession>
<evidence type="ECO:0000256" key="6">
    <source>
        <dbReference type="ARBA" id="ARBA00023242"/>
    </source>
</evidence>
<dbReference type="Pfam" id="PF08221">
    <property type="entry name" value="HTH_9"/>
    <property type="match status" value="1"/>
</dbReference>
<dbReference type="PANTHER" id="PTHR12949:SF0">
    <property type="entry name" value="DNA-DIRECTED RNA POLYMERASE III SUBUNIT RPC3"/>
    <property type="match status" value="1"/>
</dbReference>
<dbReference type="Proteomes" id="UP000799750">
    <property type="component" value="Unassembled WGS sequence"/>
</dbReference>